<accession>A0ABD3UEF5</accession>
<comment type="caution">
    <text evidence="1">The sequence shown here is derived from an EMBL/GenBank/DDBJ whole genome shotgun (WGS) entry which is preliminary data.</text>
</comment>
<reference evidence="1 2" key="1">
    <citation type="submission" date="2024-11" db="EMBL/GenBank/DDBJ databases">
        <title>Chromosome-level genome assembly of the freshwater bivalve Anodonta woodiana.</title>
        <authorList>
            <person name="Chen X."/>
        </authorList>
    </citation>
    <scope>NUCLEOTIDE SEQUENCE [LARGE SCALE GENOMIC DNA]</scope>
    <source>
        <strain evidence="1">MN2024</strain>
        <tissue evidence="1">Gills</tissue>
    </source>
</reference>
<evidence type="ECO:0000313" key="1">
    <source>
        <dbReference type="EMBL" id="KAL3847889.1"/>
    </source>
</evidence>
<protein>
    <submittedName>
        <fullName evidence="1">Uncharacterized protein</fullName>
    </submittedName>
</protein>
<keyword evidence="2" id="KW-1185">Reference proteome</keyword>
<dbReference type="AlphaFoldDB" id="A0ABD3UEF5"/>
<name>A0ABD3UEF5_SINWO</name>
<organism evidence="1 2">
    <name type="scientific">Sinanodonta woodiana</name>
    <name type="common">Chinese pond mussel</name>
    <name type="synonym">Anodonta woodiana</name>
    <dbReference type="NCBI Taxonomy" id="1069815"/>
    <lineage>
        <taxon>Eukaryota</taxon>
        <taxon>Metazoa</taxon>
        <taxon>Spiralia</taxon>
        <taxon>Lophotrochozoa</taxon>
        <taxon>Mollusca</taxon>
        <taxon>Bivalvia</taxon>
        <taxon>Autobranchia</taxon>
        <taxon>Heteroconchia</taxon>
        <taxon>Palaeoheterodonta</taxon>
        <taxon>Unionida</taxon>
        <taxon>Unionoidea</taxon>
        <taxon>Unionidae</taxon>
        <taxon>Unioninae</taxon>
        <taxon>Sinanodonta</taxon>
    </lineage>
</organism>
<dbReference type="Proteomes" id="UP001634394">
    <property type="component" value="Unassembled WGS sequence"/>
</dbReference>
<sequence>MEMDLVGYTQDGAAVNKKRISHMDVIGQFCFNHGLHLGVCETLYKKSTEMDDLNLDSDDIDKMDNFEADTDLEVISDDRLEGHIEYHDLLMRACHIQKERKKFN</sequence>
<dbReference type="EMBL" id="JBJQND010000016">
    <property type="protein sequence ID" value="KAL3847889.1"/>
    <property type="molecule type" value="Genomic_DNA"/>
</dbReference>
<gene>
    <name evidence="1" type="ORF">ACJMK2_018780</name>
</gene>
<evidence type="ECO:0000313" key="2">
    <source>
        <dbReference type="Proteomes" id="UP001634394"/>
    </source>
</evidence>
<proteinExistence type="predicted"/>